<proteinExistence type="predicted"/>
<accession>A0AAU9LC43</accession>
<dbReference type="EMBL" id="CAKKTJ010000327">
    <property type="protein sequence ID" value="CAH0481276.1"/>
    <property type="molecule type" value="Genomic_DNA"/>
</dbReference>
<dbReference type="Proteomes" id="UP001160483">
    <property type="component" value="Unassembled WGS sequence"/>
</dbReference>
<dbReference type="AlphaFoldDB" id="A0AAU9LC43"/>
<evidence type="ECO:0000313" key="2">
    <source>
        <dbReference type="Proteomes" id="UP001160483"/>
    </source>
</evidence>
<protein>
    <recommendedName>
        <fullName evidence="3">Reverse transcriptase Ty1/copia-type domain-containing protein</fullName>
    </recommendedName>
</protein>
<name>A0AAU9LC43_9STRA</name>
<evidence type="ECO:0000313" key="1">
    <source>
        <dbReference type="EMBL" id="CAH0481276.1"/>
    </source>
</evidence>
<evidence type="ECO:0008006" key="3">
    <source>
        <dbReference type="Google" id="ProtNLM"/>
    </source>
</evidence>
<reference evidence="1" key="1">
    <citation type="submission" date="2021-11" db="EMBL/GenBank/DDBJ databases">
        <authorList>
            <person name="Islam A."/>
            <person name="Islam S."/>
            <person name="Flora M.S."/>
            <person name="Rahman M."/>
            <person name="Ziaur R.M."/>
            <person name="Epstein J.H."/>
            <person name="Hassan M."/>
            <person name="Klassen M."/>
            <person name="Woodard K."/>
            <person name="Webb A."/>
            <person name="Webby R.J."/>
            <person name="El Zowalaty M.E."/>
        </authorList>
    </citation>
    <scope>NUCLEOTIDE SEQUENCE</scope>
    <source>
        <strain evidence="1">Pbs3</strain>
    </source>
</reference>
<organism evidence="1 2">
    <name type="scientific">Peronospora belbahrii</name>
    <dbReference type="NCBI Taxonomy" id="622444"/>
    <lineage>
        <taxon>Eukaryota</taxon>
        <taxon>Sar</taxon>
        <taxon>Stramenopiles</taxon>
        <taxon>Oomycota</taxon>
        <taxon>Peronosporomycetes</taxon>
        <taxon>Peronosporales</taxon>
        <taxon>Peronosporaceae</taxon>
        <taxon>Peronospora</taxon>
    </lineage>
</organism>
<comment type="caution">
    <text evidence="1">The sequence shown here is derived from an EMBL/GenBank/DDBJ whole genome shotgun (WGS) entry which is preliminary data.</text>
</comment>
<sequence length="158" mass="18400">MKLLGEVRFILGMEIDHDKNVKTLMIKQTRYIDDVVKRFNEQNATSVEYPCAFDIKLSKLLFPATKEERAKMKSRPCHAFLRTLERNIGKRIFAFFDTWSRREHGIMYHGGSRTVTAEAFTEADWESYTNDRRSVSGVMVRLGKLLWCSSLSTREPSL</sequence>
<gene>
    <name evidence="1" type="ORF">PBS003_LOCUS7882</name>
</gene>